<accession>A0A0S3QW89</accession>
<proteinExistence type="predicted"/>
<organism evidence="1 2">
    <name type="scientific">Vigna angularis var. angularis</name>
    <dbReference type="NCBI Taxonomy" id="157739"/>
    <lineage>
        <taxon>Eukaryota</taxon>
        <taxon>Viridiplantae</taxon>
        <taxon>Streptophyta</taxon>
        <taxon>Embryophyta</taxon>
        <taxon>Tracheophyta</taxon>
        <taxon>Spermatophyta</taxon>
        <taxon>Magnoliopsida</taxon>
        <taxon>eudicotyledons</taxon>
        <taxon>Gunneridae</taxon>
        <taxon>Pentapetalae</taxon>
        <taxon>rosids</taxon>
        <taxon>fabids</taxon>
        <taxon>Fabales</taxon>
        <taxon>Fabaceae</taxon>
        <taxon>Papilionoideae</taxon>
        <taxon>50 kb inversion clade</taxon>
        <taxon>NPAAA clade</taxon>
        <taxon>indigoferoid/millettioid clade</taxon>
        <taxon>Phaseoleae</taxon>
        <taxon>Vigna</taxon>
    </lineage>
</organism>
<evidence type="ECO:0000313" key="2">
    <source>
        <dbReference type="Proteomes" id="UP000291084"/>
    </source>
</evidence>
<keyword evidence="2" id="KW-1185">Reference proteome</keyword>
<gene>
    <name evidence="1" type="primary">Vigan.01G002600</name>
    <name evidence="1" type="ORF">VIGAN_01002600</name>
</gene>
<protein>
    <submittedName>
        <fullName evidence="1">Uncharacterized protein</fullName>
    </submittedName>
</protein>
<dbReference type="AlphaFoldDB" id="A0A0S3QW89"/>
<dbReference type="EMBL" id="AP015034">
    <property type="protein sequence ID" value="BAT72605.1"/>
    <property type="molecule type" value="Genomic_DNA"/>
</dbReference>
<dbReference type="Proteomes" id="UP000291084">
    <property type="component" value="Chromosome 1"/>
</dbReference>
<evidence type="ECO:0000313" key="1">
    <source>
        <dbReference type="EMBL" id="BAT72605.1"/>
    </source>
</evidence>
<sequence>MTTRLSEPSAMTGCCRRWRRADTFREHRLMRDIIHTPKPAMFLCVGVFNSLLVGQFMCKNKKERFFHLKSISNIT</sequence>
<reference evidence="1 2" key="1">
    <citation type="journal article" date="2015" name="Sci. Rep.">
        <title>The power of single molecule real-time sequencing technology in the de novo assembly of a eukaryotic genome.</title>
        <authorList>
            <person name="Sakai H."/>
            <person name="Naito K."/>
            <person name="Ogiso-Tanaka E."/>
            <person name="Takahashi Y."/>
            <person name="Iseki K."/>
            <person name="Muto C."/>
            <person name="Satou K."/>
            <person name="Teruya K."/>
            <person name="Shiroma A."/>
            <person name="Shimoji M."/>
            <person name="Hirano T."/>
            <person name="Itoh T."/>
            <person name="Kaga A."/>
            <person name="Tomooka N."/>
        </authorList>
    </citation>
    <scope>NUCLEOTIDE SEQUENCE [LARGE SCALE GENOMIC DNA]</scope>
    <source>
        <strain evidence="2">cv. Shumari</strain>
    </source>
</reference>
<name>A0A0S3QW89_PHAAN</name>